<dbReference type="Gene3D" id="1.10.287.110">
    <property type="entry name" value="DnaJ domain"/>
    <property type="match status" value="1"/>
</dbReference>
<keyword evidence="1 11" id="KW-0963">Cytoplasm</keyword>
<evidence type="ECO:0000256" key="1">
    <source>
        <dbReference type="ARBA" id="ARBA00022490"/>
    </source>
</evidence>
<dbReference type="GO" id="GO:0008270">
    <property type="term" value="F:zinc ion binding"/>
    <property type="evidence" value="ECO:0007669"/>
    <property type="project" value="UniProtKB-UniRule"/>
</dbReference>
<dbReference type="CDD" id="cd06257">
    <property type="entry name" value="DnaJ"/>
    <property type="match status" value="1"/>
</dbReference>
<dbReference type="GO" id="GO:0006260">
    <property type="term" value="P:DNA replication"/>
    <property type="evidence" value="ECO:0007669"/>
    <property type="project" value="UniProtKB-KW"/>
</dbReference>
<accession>A0A2Z3GQ91</accession>
<dbReference type="SMART" id="SM00271">
    <property type="entry name" value="DnaJ"/>
    <property type="match status" value="1"/>
</dbReference>
<evidence type="ECO:0000256" key="10">
    <source>
        <dbReference type="ARBA" id="ARBA00067609"/>
    </source>
</evidence>
<evidence type="ECO:0000256" key="12">
    <source>
        <dbReference type="PROSITE-ProRule" id="PRU00546"/>
    </source>
</evidence>
<dbReference type="FunFam" id="2.10.230.10:FF:000002">
    <property type="entry name" value="Molecular chaperone DnaJ"/>
    <property type="match status" value="1"/>
</dbReference>
<dbReference type="GO" id="GO:0031072">
    <property type="term" value="F:heat shock protein binding"/>
    <property type="evidence" value="ECO:0007669"/>
    <property type="project" value="InterPro"/>
</dbReference>
<dbReference type="SUPFAM" id="SSF49493">
    <property type="entry name" value="HSP40/DnaJ peptide-binding domain"/>
    <property type="match status" value="2"/>
</dbReference>
<evidence type="ECO:0000313" key="15">
    <source>
        <dbReference type="EMBL" id="AWM35993.1"/>
    </source>
</evidence>
<dbReference type="SUPFAM" id="SSF57938">
    <property type="entry name" value="DnaJ/Hsp40 cysteine-rich domain"/>
    <property type="match status" value="1"/>
</dbReference>
<evidence type="ECO:0000256" key="6">
    <source>
        <dbReference type="ARBA" id="ARBA00022833"/>
    </source>
</evidence>
<feature type="repeat" description="CXXCXGXG motif" evidence="11">
    <location>
        <begin position="201"/>
        <end position="208"/>
    </location>
</feature>
<organism evidence="15 16">
    <name type="scientific">Gemmata obscuriglobus</name>
    <dbReference type="NCBI Taxonomy" id="114"/>
    <lineage>
        <taxon>Bacteria</taxon>
        <taxon>Pseudomonadati</taxon>
        <taxon>Planctomycetota</taxon>
        <taxon>Planctomycetia</taxon>
        <taxon>Gemmatales</taxon>
        <taxon>Gemmataceae</taxon>
        <taxon>Gemmata</taxon>
    </lineage>
</organism>
<evidence type="ECO:0000256" key="2">
    <source>
        <dbReference type="ARBA" id="ARBA00022705"/>
    </source>
</evidence>
<feature type="binding site" evidence="11">
    <location>
        <position position="187"/>
    </location>
    <ligand>
        <name>Zn(2+)</name>
        <dbReference type="ChEBI" id="CHEBI:29105"/>
        <label>2</label>
    </ligand>
</feature>
<dbReference type="Proteomes" id="UP000245802">
    <property type="component" value="Chromosome"/>
</dbReference>
<feature type="binding site" evidence="11">
    <location>
        <position position="167"/>
    </location>
    <ligand>
        <name>Zn(2+)</name>
        <dbReference type="ChEBI" id="CHEBI:29105"/>
        <label>2</label>
    </ligand>
</feature>
<protein>
    <recommendedName>
        <fullName evidence="10 11">Chaperone protein DnaJ</fullName>
    </recommendedName>
</protein>
<dbReference type="NCBIfam" id="NF008035">
    <property type="entry name" value="PRK10767.1"/>
    <property type="match status" value="1"/>
</dbReference>
<feature type="binding site" evidence="11">
    <location>
        <position position="204"/>
    </location>
    <ligand>
        <name>Zn(2+)</name>
        <dbReference type="ChEBI" id="CHEBI:29105"/>
        <label>1</label>
    </ligand>
</feature>
<evidence type="ECO:0000313" key="16">
    <source>
        <dbReference type="Proteomes" id="UP000245802"/>
    </source>
</evidence>
<dbReference type="HAMAP" id="MF_01152">
    <property type="entry name" value="DnaJ"/>
    <property type="match status" value="1"/>
</dbReference>
<dbReference type="GO" id="GO:0042026">
    <property type="term" value="P:protein refolding"/>
    <property type="evidence" value="ECO:0007669"/>
    <property type="project" value="TreeGrafter"/>
</dbReference>
<evidence type="ECO:0000256" key="7">
    <source>
        <dbReference type="ARBA" id="ARBA00023016"/>
    </source>
</evidence>
<comment type="cofactor">
    <cofactor evidence="11">
        <name>Zn(2+)</name>
        <dbReference type="ChEBI" id="CHEBI:29105"/>
    </cofactor>
    <text evidence="11">Binds 2 Zn(2+) ions per monomer.</text>
</comment>
<keyword evidence="8 11" id="KW-0143">Chaperone</keyword>
<name>A0A2Z3GQ91_9BACT</name>
<keyword evidence="3 11" id="KW-0479">Metal-binding</keyword>
<dbReference type="GO" id="GO:0005737">
    <property type="term" value="C:cytoplasm"/>
    <property type="evidence" value="ECO:0007669"/>
    <property type="project" value="UniProtKB-SubCell"/>
</dbReference>
<dbReference type="PANTHER" id="PTHR43096:SF48">
    <property type="entry name" value="CHAPERONE PROTEIN DNAJ"/>
    <property type="match status" value="1"/>
</dbReference>
<dbReference type="InterPro" id="IPR008971">
    <property type="entry name" value="HSP40/DnaJ_pept-bd"/>
</dbReference>
<dbReference type="InterPro" id="IPR012724">
    <property type="entry name" value="DnaJ"/>
</dbReference>
<keyword evidence="6 11" id="KW-0862">Zinc</keyword>
<dbReference type="PANTHER" id="PTHR43096">
    <property type="entry name" value="DNAJ HOMOLOG 1, MITOCHONDRIAL-RELATED"/>
    <property type="match status" value="1"/>
</dbReference>
<feature type="binding site" evidence="11">
    <location>
        <position position="164"/>
    </location>
    <ligand>
        <name>Zn(2+)</name>
        <dbReference type="ChEBI" id="CHEBI:29105"/>
        <label>2</label>
    </ligand>
</feature>
<comment type="similarity">
    <text evidence="9 11">Belongs to the DnaJ family.</text>
</comment>
<evidence type="ECO:0000256" key="3">
    <source>
        <dbReference type="ARBA" id="ARBA00022723"/>
    </source>
</evidence>
<keyword evidence="5 11" id="KW-0863">Zinc-finger</keyword>
<comment type="domain">
    <text evidence="11">The J domain is necessary and sufficient to stimulate DnaK ATPase activity. Zinc center 1 plays an important role in the autonomous, DnaK-independent chaperone activity of DnaJ. Zinc center 2 is essential for interaction with DnaK and for DnaJ activity.</text>
</comment>
<evidence type="ECO:0000256" key="9">
    <source>
        <dbReference type="ARBA" id="ARBA00061004"/>
    </source>
</evidence>
<feature type="domain" description="J" evidence="13">
    <location>
        <begin position="6"/>
        <end position="71"/>
    </location>
</feature>
<sequence>MAEKRCFYEVLGVTRTATEVEITKAYRQLAKQYHPDRNVGDDEAKVRYAEVDEAYTVLNDPNRRARYDRHGHAGVQGGAAGADAGGMDLGDLLGDFLGGFFGGGGGGGRRSRGPRRGENITAVLDLDLLEAATGVSKTFTVPSEQNCRECGGSGAKTGTQPAQCRRCRGQGFEVVNTGFGIATRTRCRGCNGRGVVITDPCPGCRGVGRVEAREPVTVNIPAGVDTGVRFTYPNGGHAGEPGAPRGDLELVIRVADHKVFERDGHNLICQCPIGFSRAALGGSLEITTLTNQKVTIEVPKGSQTHSTVVRVPSHGMPWLDDPRRKGDLLVQLVVETPTKLTAEQEELFRKLAELEGATVPGPRKGIFGKLKDLVSGDVPPKDEKK</sequence>
<feature type="repeat" description="CXXCXGXG motif" evidence="11">
    <location>
        <begin position="164"/>
        <end position="171"/>
    </location>
</feature>
<dbReference type="GO" id="GO:0051082">
    <property type="term" value="F:unfolded protein binding"/>
    <property type="evidence" value="ECO:0007669"/>
    <property type="project" value="UniProtKB-UniRule"/>
</dbReference>
<dbReference type="Pfam" id="PF00684">
    <property type="entry name" value="DnaJ_CXXCXGXG"/>
    <property type="match status" value="1"/>
</dbReference>
<dbReference type="InterPro" id="IPR002939">
    <property type="entry name" value="DnaJ_C"/>
</dbReference>
<dbReference type="GO" id="GO:0009408">
    <property type="term" value="P:response to heat"/>
    <property type="evidence" value="ECO:0007669"/>
    <property type="project" value="InterPro"/>
</dbReference>
<dbReference type="GO" id="GO:0005524">
    <property type="term" value="F:ATP binding"/>
    <property type="evidence" value="ECO:0007669"/>
    <property type="project" value="InterPro"/>
</dbReference>
<dbReference type="InterPro" id="IPR001623">
    <property type="entry name" value="DnaJ_domain"/>
</dbReference>
<feature type="domain" description="CR-type" evidence="14">
    <location>
        <begin position="134"/>
        <end position="213"/>
    </location>
</feature>
<feature type="repeat" description="CXXCXGXG motif" evidence="11">
    <location>
        <begin position="147"/>
        <end position="154"/>
    </location>
</feature>
<gene>
    <name evidence="11" type="primary">dnaJ</name>
    <name evidence="15" type="ORF">C1280_02530</name>
</gene>
<evidence type="ECO:0000259" key="13">
    <source>
        <dbReference type="PROSITE" id="PS50076"/>
    </source>
</evidence>
<reference evidence="15 16" key="1">
    <citation type="submission" date="2018-01" db="EMBL/GenBank/DDBJ databases">
        <title>G. obscuriglobus.</title>
        <authorList>
            <person name="Franke J."/>
            <person name="Blomberg W."/>
            <person name="Selmecki A."/>
        </authorList>
    </citation>
    <scope>NUCLEOTIDE SEQUENCE [LARGE SCALE GENOMIC DNA]</scope>
    <source>
        <strain evidence="15 16">DSM 5831</strain>
    </source>
</reference>
<dbReference type="EMBL" id="CP025958">
    <property type="protein sequence ID" value="AWM35993.1"/>
    <property type="molecule type" value="Genomic_DNA"/>
</dbReference>
<evidence type="ECO:0000259" key="14">
    <source>
        <dbReference type="PROSITE" id="PS51188"/>
    </source>
</evidence>
<dbReference type="Pfam" id="PF01556">
    <property type="entry name" value="DnaJ_C"/>
    <property type="match status" value="1"/>
</dbReference>
<evidence type="ECO:0000256" key="4">
    <source>
        <dbReference type="ARBA" id="ARBA00022737"/>
    </source>
</evidence>
<dbReference type="CDD" id="cd10719">
    <property type="entry name" value="DnaJ_zf"/>
    <property type="match status" value="1"/>
</dbReference>
<feature type="repeat" description="CXXCXGXG motif" evidence="11">
    <location>
        <begin position="187"/>
        <end position="194"/>
    </location>
</feature>
<dbReference type="PROSITE" id="PS50076">
    <property type="entry name" value="DNAJ_2"/>
    <property type="match status" value="1"/>
</dbReference>
<dbReference type="Gene3D" id="2.60.260.20">
    <property type="entry name" value="Urease metallochaperone UreE, N-terminal domain"/>
    <property type="match status" value="2"/>
</dbReference>
<dbReference type="Gene3D" id="2.10.230.10">
    <property type="entry name" value="Heat shock protein DnaJ, cysteine-rich domain"/>
    <property type="match status" value="1"/>
</dbReference>
<proteinExistence type="inferred from homology"/>
<comment type="subcellular location">
    <subcellularLocation>
        <location evidence="11">Cytoplasm</location>
    </subcellularLocation>
</comment>
<feature type="binding site" evidence="11">
    <location>
        <position position="147"/>
    </location>
    <ligand>
        <name>Zn(2+)</name>
        <dbReference type="ChEBI" id="CHEBI:29105"/>
        <label>1</label>
    </ligand>
</feature>
<feature type="binding site" evidence="11">
    <location>
        <position position="190"/>
    </location>
    <ligand>
        <name>Zn(2+)</name>
        <dbReference type="ChEBI" id="CHEBI:29105"/>
        <label>2</label>
    </ligand>
</feature>
<feature type="binding site" evidence="11">
    <location>
        <position position="201"/>
    </location>
    <ligand>
        <name>Zn(2+)</name>
        <dbReference type="ChEBI" id="CHEBI:29105"/>
        <label>1</label>
    </ligand>
</feature>
<dbReference type="OrthoDB" id="9779889at2"/>
<keyword evidence="16" id="KW-1185">Reference proteome</keyword>
<keyword evidence="4 11" id="KW-0677">Repeat</keyword>
<dbReference type="KEGG" id="gog:C1280_02530"/>
<dbReference type="FunFam" id="2.60.260.20:FF:000013">
    <property type="entry name" value="DnaJ subfamily B member 11"/>
    <property type="match status" value="1"/>
</dbReference>
<dbReference type="InterPro" id="IPR036410">
    <property type="entry name" value="HSP_DnaJ_Cys-rich_dom_sf"/>
</dbReference>
<dbReference type="PROSITE" id="PS51188">
    <property type="entry name" value="ZF_CR"/>
    <property type="match status" value="1"/>
</dbReference>
<dbReference type="PRINTS" id="PR00625">
    <property type="entry name" value="JDOMAIN"/>
</dbReference>
<dbReference type="Pfam" id="PF00226">
    <property type="entry name" value="DnaJ"/>
    <property type="match status" value="1"/>
</dbReference>
<dbReference type="AlphaFoldDB" id="A0A2Z3GQ91"/>
<dbReference type="RefSeq" id="WP_010052529.1">
    <property type="nucleotide sequence ID" value="NZ_CP025958.1"/>
</dbReference>
<dbReference type="InterPro" id="IPR036869">
    <property type="entry name" value="J_dom_sf"/>
</dbReference>
<feature type="binding site" evidence="11">
    <location>
        <position position="150"/>
    </location>
    <ligand>
        <name>Zn(2+)</name>
        <dbReference type="ChEBI" id="CHEBI:29105"/>
        <label>1</label>
    </ligand>
</feature>
<feature type="zinc finger region" description="CR-type" evidence="12">
    <location>
        <begin position="134"/>
        <end position="213"/>
    </location>
</feature>
<evidence type="ECO:0000256" key="5">
    <source>
        <dbReference type="ARBA" id="ARBA00022771"/>
    </source>
</evidence>
<dbReference type="SUPFAM" id="SSF46565">
    <property type="entry name" value="Chaperone J-domain"/>
    <property type="match status" value="1"/>
</dbReference>
<keyword evidence="7 11" id="KW-0346">Stress response</keyword>
<keyword evidence="2 11" id="KW-0235">DNA replication</keyword>
<dbReference type="CDD" id="cd10747">
    <property type="entry name" value="DnaJ_C"/>
    <property type="match status" value="1"/>
</dbReference>
<evidence type="ECO:0000256" key="8">
    <source>
        <dbReference type="ARBA" id="ARBA00023186"/>
    </source>
</evidence>
<comment type="function">
    <text evidence="11">Participates actively in the response to hyperosmotic and heat shock by preventing the aggregation of stress-denatured proteins and by disaggregating proteins, also in an autonomous, DnaK-independent fashion. Unfolded proteins bind initially to DnaJ; upon interaction with the DnaJ-bound protein, DnaK hydrolyzes its bound ATP, resulting in the formation of a stable complex. GrpE releases ADP from DnaK; ATP binding to DnaK triggers the release of the substrate protein, thus completing the reaction cycle. Several rounds of ATP-dependent interactions between DnaJ, DnaK and GrpE are required for fully efficient folding. Also involved, together with DnaK and GrpE, in the DNA replication of plasmids through activation of initiation proteins.</text>
</comment>
<evidence type="ECO:0000256" key="11">
    <source>
        <dbReference type="HAMAP-Rule" id="MF_01152"/>
    </source>
</evidence>
<comment type="subunit">
    <text evidence="11">Homodimer.</text>
</comment>
<dbReference type="InterPro" id="IPR001305">
    <property type="entry name" value="HSP_DnaJ_Cys-rich_dom"/>
</dbReference>